<dbReference type="Proteomes" id="UP000247702">
    <property type="component" value="Unassembled WGS sequence"/>
</dbReference>
<organism evidence="1 3">
    <name type="scientific">Rhizophagus clarus</name>
    <dbReference type="NCBI Taxonomy" id="94130"/>
    <lineage>
        <taxon>Eukaryota</taxon>
        <taxon>Fungi</taxon>
        <taxon>Fungi incertae sedis</taxon>
        <taxon>Mucoromycota</taxon>
        <taxon>Glomeromycotina</taxon>
        <taxon>Glomeromycetes</taxon>
        <taxon>Glomerales</taxon>
        <taxon>Glomeraceae</taxon>
        <taxon>Rhizophagus</taxon>
    </lineage>
</organism>
<dbReference type="EMBL" id="BLAL01000266">
    <property type="protein sequence ID" value="GES98283.1"/>
    <property type="molecule type" value="Genomic_DNA"/>
</dbReference>
<dbReference type="OrthoDB" id="2398871at2759"/>
<name>A0A2Z6RAR6_9GLOM</name>
<keyword evidence="3" id="KW-1185">Reference proteome</keyword>
<proteinExistence type="predicted"/>
<gene>
    <name evidence="2" type="ORF">RCL2_002483800</name>
    <name evidence="1" type="ORF">RclHR1_24030002</name>
</gene>
<sequence length="67" mass="7538">MGTLDKIKESWGKAFICMYFTAGMTSTQRVEGINGIIKKYVNSKSSLVECFQGIQEFLCNQTAKAEY</sequence>
<reference evidence="2" key="2">
    <citation type="submission" date="2019-10" db="EMBL/GenBank/DDBJ databases">
        <title>Conservation and host-specific expression of non-tandemly repeated heterogenous ribosome RNA gene in arbuscular mycorrhizal fungi.</title>
        <authorList>
            <person name="Maeda T."/>
            <person name="Kobayashi Y."/>
            <person name="Nakagawa T."/>
            <person name="Ezawa T."/>
            <person name="Yamaguchi K."/>
            <person name="Bino T."/>
            <person name="Nishimoto Y."/>
            <person name="Shigenobu S."/>
            <person name="Kawaguchi M."/>
        </authorList>
    </citation>
    <scope>NUCLEOTIDE SEQUENCE</scope>
    <source>
        <strain evidence="2">HR1</strain>
    </source>
</reference>
<dbReference type="Proteomes" id="UP000615446">
    <property type="component" value="Unassembled WGS sequence"/>
</dbReference>
<evidence type="ECO:0000313" key="3">
    <source>
        <dbReference type="Proteomes" id="UP000247702"/>
    </source>
</evidence>
<comment type="caution">
    <text evidence="1">The sequence shown here is derived from an EMBL/GenBank/DDBJ whole genome shotgun (WGS) entry which is preliminary data.</text>
</comment>
<dbReference type="EMBL" id="BEXD01001562">
    <property type="protein sequence ID" value="GBB94739.1"/>
    <property type="molecule type" value="Genomic_DNA"/>
</dbReference>
<protein>
    <submittedName>
        <fullName evidence="2">Protein FAR1-related sequence 5-like</fullName>
    </submittedName>
</protein>
<reference evidence="1 3" key="1">
    <citation type="submission" date="2017-11" db="EMBL/GenBank/DDBJ databases">
        <title>The genome of Rhizophagus clarus HR1 reveals common genetic basis of auxotrophy among arbuscular mycorrhizal fungi.</title>
        <authorList>
            <person name="Kobayashi Y."/>
        </authorList>
    </citation>
    <scope>NUCLEOTIDE SEQUENCE [LARGE SCALE GENOMIC DNA]</scope>
    <source>
        <strain evidence="1 3">HR1</strain>
    </source>
</reference>
<evidence type="ECO:0000313" key="2">
    <source>
        <dbReference type="EMBL" id="GES98283.1"/>
    </source>
</evidence>
<dbReference type="AlphaFoldDB" id="A0A2Z6RAR6"/>
<evidence type="ECO:0000313" key="1">
    <source>
        <dbReference type="EMBL" id="GBB94739.1"/>
    </source>
</evidence>
<accession>A0A2Z6RAR6</accession>